<evidence type="ECO:0000256" key="1">
    <source>
        <dbReference type="SAM" id="Phobius"/>
    </source>
</evidence>
<organism evidence="2 3">
    <name type="scientific">Qipengyuania algicida</name>
    <dbReference type="NCBI Taxonomy" id="1836209"/>
    <lineage>
        <taxon>Bacteria</taxon>
        <taxon>Pseudomonadati</taxon>
        <taxon>Pseudomonadota</taxon>
        <taxon>Alphaproteobacteria</taxon>
        <taxon>Sphingomonadales</taxon>
        <taxon>Erythrobacteraceae</taxon>
        <taxon>Qipengyuania</taxon>
    </lineage>
</organism>
<sequence>MEQESFRERRQAQAMGIDLPLGNSPADIRRRMEAIEFLLERSIQIPGTKYAIGLDAVIGLLPVVGDLIAAAMGSFIIWEAKRLGLPRWKLWRMVGNIALDTTLGAVPLAGDAFDLLFRSNSRNLRIVKRHLDKHHPETQIIEG</sequence>
<dbReference type="AlphaFoldDB" id="A0A845AL86"/>
<evidence type="ECO:0000313" key="3">
    <source>
        <dbReference type="Proteomes" id="UP000439780"/>
    </source>
</evidence>
<dbReference type="InterPro" id="IPR025187">
    <property type="entry name" value="DUF4112"/>
</dbReference>
<dbReference type="RefSeq" id="WP_160752088.1">
    <property type="nucleotide sequence ID" value="NZ_WTYA01000002.1"/>
</dbReference>
<reference evidence="2 3" key="1">
    <citation type="submission" date="2019-12" db="EMBL/GenBank/DDBJ databases">
        <title>Genomic-based taxomic classification of the family Erythrobacteraceae.</title>
        <authorList>
            <person name="Xu L."/>
        </authorList>
    </citation>
    <scope>NUCLEOTIDE SEQUENCE [LARGE SCALE GENOMIC DNA]</scope>
    <source>
        <strain evidence="2 3">KEMB 9005-328</strain>
    </source>
</reference>
<keyword evidence="1" id="KW-0472">Membrane</keyword>
<proteinExistence type="predicted"/>
<dbReference type="EMBL" id="WTYA01000002">
    <property type="protein sequence ID" value="MXP27788.1"/>
    <property type="molecule type" value="Genomic_DNA"/>
</dbReference>
<evidence type="ECO:0000313" key="2">
    <source>
        <dbReference type="EMBL" id="MXP27788.1"/>
    </source>
</evidence>
<accession>A0A845AL86</accession>
<keyword evidence="1" id="KW-1133">Transmembrane helix</keyword>
<protein>
    <submittedName>
        <fullName evidence="2">DUF4112 domain-containing protein</fullName>
    </submittedName>
</protein>
<dbReference type="PANTHER" id="PTHR35519:SF2">
    <property type="entry name" value="PH DOMAIN PROTEIN"/>
    <property type="match status" value="1"/>
</dbReference>
<comment type="caution">
    <text evidence="2">The sequence shown here is derived from an EMBL/GenBank/DDBJ whole genome shotgun (WGS) entry which is preliminary data.</text>
</comment>
<name>A0A845AL86_9SPHN</name>
<dbReference type="Proteomes" id="UP000439780">
    <property type="component" value="Unassembled WGS sequence"/>
</dbReference>
<keyword evidence="3" id="KW-1185">Reference proteome</keyword>
<keyword evidence="1" id="KW-0812">Transmembrane</keyword>
<feature type="transmembrane region" description="Helical" evidence="1">
    <location>
        <begin position="50"/>
        <end position="77"/>
    </location>
</feature>
<dbReference type="PANTHER" id="PTHR35519">
    <property type="entry name" value="MEMBRANE PROTEINS"/>
    <property type="match status" value="1"/>
</dbReference>
<dbReference type="OrthoDB" id="513552at2"/>
<gene>
    <name evidence="2" type="ORF">GRI58_02990</name>
</gene>
<dbReference type="Pfam" id="PF13430">
    <property type="entry name" value="DUF4112"/>
    <property type="match status" value="1"/>
</dbReference>